<evidence type="ECO:0000313" key="2">
    <source>
        <dbReference type="Proteomes" id="UP000285023"/>
    </source>
</evidence>
<accession>A0A418PYN6</accession>
<organism evidence="1 2">
    <name type="scientific">Sphingomonas edaphi</name>
    <dbReference type="NCBI Taxonomy" id="2315689"/>
    <lineage>
        <taxon>Bacteria</taxon>
        <taxon>Pseudomonadati</taxon>
        <taxon>Pseudomonadota</taxon>
        <taxon>Alphaproteobacteria</taxon>
        <taxon>Sphingomonadales</taxon>
        <taxon>Sphingomonadaceae</taxon>
        <taxon>Sphingomonas</taxon>
    </lineage>
</organism>
<reference evidence="1 2" key="1">
    <citation type="submission" date="2018-09" db="EMBL/GenBank/DDBJ databases">
        <title>Sphingomonas sp. DAC4.</title>
        <authorList>
            <person name="Seo T."/>
        </authorList>
    </citation>
    <scope>NUCLEOTIDE SEQUENCE [LARGE SCALE GENOMIC DNA]</scope>
    <source>
        <strain evidence="1 2">DAC4</strain>
    </source>
</reference>
<proteinExistence type="predicted"/>
<keyword evidence="2" id="KW-1185">Reference proteome</keyword>
<evidence type="ECO:0000313" key="1">
    <source>
        <dbReference type="EMBL" id="RIX27271.1"/>
    </source>
</evidence>
<dbReference type="Proteomes" id="UP000285023">
    <property type="component" value="Unassembled WGS sequence"/>
</dbReference>
<dbReference type="RefSeq" id="WP_119533424.1">
    <property type="nucleotide sequence ID" value="NZ_QXTF01000003.1"/>
</dbReference>
<name>A0A418PYN6_9SPHN</name>
<protein>
    <submittedName>
        <fullName evidence="1">Vgr related protein</fullName>
    </submittedName>
</protein>
<dbReference type="EMBL" id="QXTF01000003">
    <property type="protein sequence ID" value="RIX27271.1"/>
    <property type="molecule type" value="Genomic_DNA"/>
</dbReference>
<sequence>MKIRRSLTAGEIDLARSVFGDAIDYERVRLVRGKWWLFQPRGIVMAPTGNIHFHPDSRLWSDDFSQERLSLQGLFIHEMTHVWQAQTKGRYYLVLMRHPFCRYDYRLIEGRPFDRYGLEQQAELVRHRFMADRGQTVAHLPDDGFLPFTKSVTVSQQS</sequence>
<gene>
    <name evidence="1" type="ORF">D3M59_09435</name>
</gene>
<dbReference type="OrthoDB" id="8686772at2"/>
<dbReference type="AlphaFoldDB" id="A0A418PYN6"/>
<comment type="caution">
    <text evidence="1">The sequence shown here is derived from an EMBL/GenBank/DDBJ whole genome shotgun (WGS) entry which is preliminary data.</text>
</comment>